<proteinExistence type="predicted"/>
<evidence type="ECO:0000313" key="3">
    <source>
        <dbReference type="Proteomes" id="UP001219934"/>
    </source>
</evidence>
<accession>A0AAD6AGE2</accession>
<comment type="caution">
    <text evidence="2">The sequence shown here is derived from an EMBL/GenBank/DDBJ whole genome shotgun (WGS) entry which is preliminary data.</text>
</comment>
<evidence type="ECO:0000313" key="2">
    <source>
        <dbReference type="EMBL" id="KAJ4924815.1"/>
    </source>
</evidence>
<feature type="region of interest" description="Disordered" evidence="1">
    <location>
        <begin position="48"/>
        <end position="68"/>
    </location>
</feature>
<feature type="non-terminal residue" evidence="2">
    <location>
        <position position="1"/>
    </location>
</feature>
<name>A0AAD6AGE2_9TELE</name>
<reference evidence="2" key="1">
    <citation type="submission" date="2022-11" db="EMBL/GenBank/DDBJ databases">
        <title>Chromosome-level genome of Pogonophryne albipinna.</title>
        <authorList>
            <person name="Jo E."/>
        </authorList>
    </citation>
    <scope>NUCLEOTIDE SEQUENCE</scope>
    <source>
        <strain evidence="2">SGF0006</strain>
        <tissue evidence="2">Muscle</tissue>
    </source>
</reference>
<evidence type="ECO:0000256" key="1">
    <source>
        <dbReference type="SAM" id="MobiDB-lite"/>
    </source>
</evidence>
<dbReference type="AlphaFoldDB" id="A0AAD6AGE2"/>
<dbReference type="EMBL" id="JAPTMU010000022">
    <property type="protein sequence ID" value="KAJ4924815.1"/>
    <property type="molecule type" value="Genomic_DNA"/>
</dbReference>
<protein>
    <submittedName>
        <fullName evidence="2">Uncharacterized protein</fullName>
    </submittedName>
</protein>
<keyword evidence="3" id="KW-1185">Reference proteome</keyword>
<dbReference type="Proteomes" id="UP001219934">
    <property type="component" value="Unassembled WGS sequence"/>
</dbReference>
<gene>
    <name evidence="2" type="ORF">JOQ06_003765</name>
</gene>
<sequence>MITRTNSCGRSFHVLRWAGGGMPGEWTYELRQEGSACGKYVRAQQRAVIGSEGTLPRHPDPPIASQPE</sequence>
<organism evidence="2 3">
    <name type="scientific">Pogonophryne albipinna</name>
    <dbReference type="NCBI Taxonomy" id="1090488"/>
    <lineage>
        <taxon>Eukaryota</taxon>
        <taxon>Metazoa</taxon>
        <taxon>Chordata</taxon>
        <taxon>Craniata</taxon>
        <taxon>Vertebrata</taxon>
        <taxon>Euteleostomi</taxon>
        <taxon>Actinopterygii</taxon>
        <taxon>Neopterygii</taxon>
        <taxon>Teleostei</taxon>
        <taxon>Neoteleostei</taxon>
        <taxon>Acanthomorphata</taxon>
        <taxon>Eupercaria</taxon>
        <taxon>Perciformes</taxon>
        <taxon>Notothenioidei</taxon>
        <taxon>Pogonophryne</taxon>
    </lineage>
</organism>